<evidence type="ECO:0000313" key="3">
    <source>
        <dbReference type="Proteomes" id="UP000255316"/>
    </source>
</evidence>
<dbReference type="AlphaFoldDB" id="A0A378IU06"/>
<protein>
    <submittedName>
        <fullName evidence="2">Uncharacterized protein</fullName>
    </submittedName>
</protein>
<gene>
    <name evidence="2" type="ORF">NCTC12438_02110</name>
</gene>
<keyword evidence="1" id="KW-0472">Membrane</keyword>
<proteinExistence type="predicted"/>
<reference evidence="2 3" key="1">
    <citation type="submission" date="2018-06" db="EMBL/GenBank/DDBJ databases">
        <authorList>
            <consortium name="Pathogen Informatics"/>
            <person name="Doyle S."/>
        </authorList>
    </citation>
    <scope>NUCLEOTIDE SEQUENCE [LARGE SCALE GENOMIC DNA]</scope>
    <source>
        <strain evidence="2 3">NCTC12438</strain>
    </source>
</reference>
<keyword evidence="1" id="KW-1133">Transmembrane helix</keyword>
<organism evidence="2 3">
    <name type="scientific">Legionella cincinnatiensis</name>
    <dbReference type="NCBI Taxonomy" id="28085"/>
    <lineage>
        <taxon>Bacteria</taxon>
        <taxon>Pseudomonadati</taxon>
        <taxon>Pseudomonadota</taxon>
        <taxon>Gammaproteobacteria</taxon>
        <taxon>Legionellales</taxon>
        <taxon>Legionellaceae</taxon>
        <taxon>Legionella</taxon>
    </lineage>
</organism>
<feature type="transmembrane region" description="Helical" evidence="1">
    <location>
        <begin position="15"/>
        <end position="36"/>
    </location>
</feature>
<dbReference type="Proteomes" id="UP000255316">
    <property type="component" value="Unassembled WGS sequence"/>
</dbReference>
<sequence>MLIDIDQKAVELARVGWALSPVWVELILNHINLYFIRLIKWLRIKIN</sequence>
<name>A0A378IU06_9GAMM</name>
<evidence type="ECO:0000256" key="1">
    <source>
        <dbReference type="SAM" id="Phobius"/>
    </source>
</evidence>
<keyword evidence="1" id="KW-0812">Transmembrane</keyword>
<accession>A0A378IU06</accession>
<dbReference type="EMBL" id="UGNX01000001">
    <property type="protein sequence ID" value="STX35494.1"/>
    <property type="molecule type" value="Genomic_DNA"/>
</dbReference>
<evidence type="ECO:0000313" key="2">
    <source>
        <dbReference type="EMBL" id="STX35494.1"/>
    </source>
</evidence>